<evidence type="ECO:0000313" key="3">
    <source>
        <dbReference type="EMBL" id="SNT33641.1"/>
    </source>
</evidence>
<sequence length="173" mass="18829">MVPFFVRENAYTFGIVPNIVRLATVLRAAGGTVAWVLPGFVEPAPVDEEFFGPEVAARYARSGSEGLWHEFDVDAADLVVEKTARSAFFPGRCPLPELLIARGVDTVVITGTWTNVRCQSSARDASTLGYRVVFVADANAANRDQDHNAALHTVYRTFGDVRATDEVVDLVKA</sequence>
<reference evidence="3 4" key="1">
    <citation type="submission" date="2017-06" db="EMBL/GenBank/DDBJ databases">
        <authorList>
            <person name="Kim H.J."/>
            <person name="Triplett B.A."/>
        </authorList>
    </citation>
    <scope>NUCLEOTIDE SEQUENCE [LARGE SCALE GENOMIC DNA]</scope>
    <source>
        <strain evidence="3 4">CGMCC 4.5593</strain>
    </source>
</reference>
<evidence type="ECO:0000313" key="4">
    <source>
        <dbReference type="Proteomes" id="UP000198362"/>
    </source>
</evidence>
<keyword evidence="1 3" id="KW-0378">Hydrolase</keyword>
<evidence type="ECO:0000256" key="1">
    <source>
        <dbReference type="ARBA" id="ARBA00022801"/>
    </source>
</evidence>
<feature type="domain" description="Isochorismatase-like" evidence="2">
    <location>
        <begin position="10"/>
        <end position="165"/>
    </location>
</feature>
<dbReference type="InterPro" id="IPR050272">
    <property type="entry name" value="Isochorismatase-like_hydrls"/>
</dbReference>
<gene>
    <name evidence="3" type="ORF">SAMN05421812_104575</name>
</gene>
<dbReference type="SUPFAM" id="SSF52499">
    <property type="entry name" value="Isochorismatase-like hydrolases"/>
    <property type="match status" value="1"/>
</dbReference>
<dbReference type="AlphaFoldDB" id="A0A239LT70"/>
<organism evidence="3 4">
    <name type="scientific">Asanoa hainanensis</name>
    <dbReference type="NCBI Taxonomy" id="560556"/>
    <lineage>
        <taxon>Bacteria</taxon>
        <taxon>Bacillati</taxon>
        <taxon>Actinomycetota</taxon>
        <taxon>Actinomycetes</taxon>
        <taxon>Micromonosporales</taxon>
        <taxon>Micromonosporaceae</taxon>
        <taxon>Asanoa</taxon>
    </lineage>
</organism>
<evidence type="ECO:0000259" key="2">
    <source>
        <dbReference type="Pfam" id="PF00857"/>
    </source>
</evidence>
<name>A0A239LT70_9ACTN</name>
<dbReference type="Proteomes" id="UP000198362">
    <property type="component" value="Unassembled WGS sequence"/>
</dbReference>
<dbReference type="PANTHER" id="PTHR43540">
    <property type="entry name" value="PEROXYUREIDOACRYLATE/UREIDOACRYLATE AMIDOHYDROLASE-RELATED"/>
    <property type="match status" value="1"/>
</dbReference>
<dbReference type="EMBL" id="FZPH01000004">
    <property type="protein sequence ID" value="SNT33641.1"/>
    <property type="molecule type" value="Genomic_DNA"/>
</dbReference>
<proteinExistence type="predicted"/>
<dbReference type="GO" id="GO:0016787">
    <property type="term" value="F:hydrolase activity"/>
    <property type="evidence" value="ECO:0007669"/>
    <property type="project" value="UniProtKB-KW"/>
</dbReference>
<dbReference type="InterPro" id="IPR036380">
    <property type="entry name" value="Isochorismatase-like_sf"/>
</dbReference>
<accession>A0A239LT70</accession>
<dbReference type="Gene3D" id="3.40.50.850">
    <property type="entry name" value="Isochorismatase-like"/>
    <property type="match status" value="1"/>
</dbReference>
<dbReference type="Pfam" id="PF00857">
    <property type="entry name" value="Isochorismatase"/>
    <property type="match status" value="1"/>
</dbReference>
<keyword evidence="4" id="KW-1185">Reference proteome</keyword>
<protein>
    <submittedName>
        <fullName evidence="3">Isochorismate hydrolase</fullName>
    </submittedName>
</protein>
<dbReference type="CDD" id="cd00431">
    <property type="entry name" value="cysteine_hydrolases"/>
    <property type="match status" value="1"/>
</dbReference>
<dbReference type="PANTHER" id="PTHR43540:SF6">
    <property type="entry name" value="ISOCHORISMATASE-LIKE DOMAIN-CONTAINING PROTEIN"/>
    <property type="match status" value="1"/>
</dbReference>
<dbReference type="InterPro" id="IPR000868">
    <property type="entry name" value="Isochorismatase-like_dom"/>
</dbReference>